<feature type="compositionally biased region" description="Acidic residues" evidence="4">
    <location>
        <begin position="2928"/>
        <end position="2941"/>
    </location>
</feature>
<comment type="similarity">
    <text evidence="1">Belongs to the VPS13 family.</text>
</comment>
<feature type="domain" description="EF-hand" evidence="5">
    <location>
        <begin position="1616"/>
        <end position="1651"/>
    </location>
</feature>
<evidence type="ECO:0000256" key="4">
    <source>
        <dbReference type="SAM" id="MobiDB-lite"/>
    </source>
</evidence>
<dbReference type="PANTHER" id="PTHR16166:SF93">
    <property type="entry name" value="INTERMEMBRANE LIPID TRANSFER PROTEIN VPS13"/>
    <property type="match status" value="1"/>
</dbReference>
<feature type="compositionally biased region" description="Basic and acidic residues" evidence="4">
    <location>
        <begin position="348"/>
        <end position="362"/>
    </location>
</feature>
<feature type="region of interest" description="Disordered" evidence="4">
    <location>
        <begin position="343"/>
        <end position="374"/>
    </location>
</feature>
<evidence type="ECO:0000259" key="5">
    <source>
        <dbReference type="PROSITE" id="PS50222"/>
    </source>
</evidence>
<feature type="compositionally biased region" description="Low complexity" evidence="4">
    <location>
        <begin position="820"/>
        <end position="835"/>
    </location>
</feature>
<dbReference type="Pfam" id="PF13499">
    <property type="entry name" value="EF-hand_7"/>
    <property type="match status" value="2"/>
</dbReference>
<protein>
    <recommendedName>
        <fullName evidence="5">EF-hand domain-containing protein</fullName>
    </recommendedName>
</protein>
<proteinExistence type="inferred from homology"/>
<feature type="region of interest" description="Disordered" evidence="4">
    <location>
        <begin position="1510"/>
        <end position="1529"/>
    </location>
</feature>
<feature type="compositionally biased region" description="Basic and acidic residues" evidence="4">
    <location>
        <begin position="2551"/>
        <end position="2561"/>
    </location>
</feature>
<dbReference type="SUPFAM" id="SSF101447">
    <property type="entry name" value="Formin homology 2 domain (FH2 domain)"/>
    <property type="match status" value="1"/>
</dbReference>
<dbReference type="GO" id="GO:0006623">
    <property type="term" value="P:protein targeting to vacuole"/>
    <property type="evidence" value="ECO:0007669"/>
    <property type="project" value="TreeGrafter"/>
</dbReference>
<dbReference type="Pfam" id="PF25036">
    <property type="entry name" value="VPS13_VAB"/>
    <property type="match status" value="1"/>
</dbReference>
<dbReference type="CDD" id="cd00051">
    <property type="entry name" value="EFh"/>
    <property type="match status" value="1"/>
</dbReference>
<feature type="region of interest" description="Disordered" evidence="4">
    <location>
        <begin position="1915"/>
        <end position="1941"/>
    </location>
</feature>
<feature type="region of interest" description="Disordered" evidence="4">
    <location>
        <begin position="2501"/>
        <end position="2569"/>
    </location>
</feature>
<feature type="region of interest" description="Disordered" evidence="4">
    <location>
        <begin position="1983"/>
        <end position="2004"/>
    </location>
</feature>
<keyword evidence="7" id="KW-1185">Reference proteome</keyword>
<dbReference type="InterPro" id="IPR002048">
    <property type="entry name" value="EF_hand_dom"/>
</dbReference>
<feature type="compositionally biased region" description="Basic residues" evidence="4">
    <location>
        <begin position="2507"/>
        <end position="2521"/>
    </location>
</feature>
<name>A0A9W7LAE9_9STRA</name>
<dbReference type="InterPro" id="IPR011992">
    <property type="entry name" value="EF-hand-dom_pair"/>
</dbReference>
<gene>
    <name evidence="6" type="ORF">TrCOL_g10009</name>
</gene>
<dbReference type="EMBL" id="BRYA01000201">
    <property type="protein sequence ID" value="GMI43866.1"/>
    <property type="molecule type" value="Genomic_DNA"/>
</dbReference>
<dbReference type="Gene3D" id="1.10.238.10">
    <property type="entry name" value="EF-hand"/>
    <property type="match status" value="2"/>
</dbReference>
<feature type="region of interest" description="Disordered" evidence="4">
    <location>
        <begin position="2924"/>
        <end position="2945"/>
    </location>
</feature>
<accession>A0A9W7LAE9</accession>
<dbReference type="PROSITE" id="PS50222">
    <property type="entry name" value="EF_HAND_2"/>
    <property type="match status" value="4"/>
</dbReference>
<feature type="region of interest" description="Disordered" evidence="4">
    <location>
        <begin position="1426"/>
        <end position="1455"/>
    </location>
</feature>
<keyword evidence="2" id="KW-0106">Calcium</keyword>
<feature type="compositionally biased region" description="Low complexity" evidence="4">
    <location>
        <begin position="453"/>
        <end position="472"/>
    </location>
</feature>
<dbReference type="PANTHER" id="PTHR16166">
    <property type="entry name" value="VACUOLAR PROTEIN SORTING-ASSOCIATED PROTEIN VPS13"/>
    <property type="match status" value="1"/>
</dbReference>
<keyword evidence="3" id="KW-0175">Coiled coil</keyword>
<feature type="region of interest" description="Disordered" evidence="4">
    <location>
        <begin position="259"/>
        <end position="290"/>
    </location>
</feature>
<dbReference type="GO" id="GO:0005509">
    <property type="term" value="F:calcium ion binding"/>
    <property type="evidence" value="ECO:0007669"/>
    <property type="project" value="InterPro"/>
</dbReference>
<feature type="compositionally biased region" description="Basic residues" evidence="4">
    <location>
        <begin position="841"/>
        <end position="862"/>
    </location>
</feature>
<dbReference type="InterPro" id="IPR009543">
    <property type="entry name" value="VPS13_VAB"/>
</dbReference>
<feature type="compositionally biased region" description="Basic and acidic residues" evidence="4">
    <location>
        <begin position="1433"/>
        <end position="1449"/>
    </location>
</feature>
<comment type="caution">
    <text evidence="6">The sequence shown here is derived from an EMBL/GenBank/DDBJ whole genome shotgun (WGS) entry which is preliminary data.</text>
</comment>
<feature type="compositionally biased region" description="Acidic residues" evidence="4">
    <location>
        <begin position="648"/>
        <end position="693"/>
    </location>
</feature>
<feature type="region of interest" description="Disordered" evidence="4">
    <location>
        <begin position="453"/>
        <end position="494"/>
    </location>
</feature>
<dbReference type="PROSITE" id="PS00018">
    <property type="entry name" value="EF_HAND_1"/>
    <property type="match status" value="4"/>
</dbReference>
<dbReference type="SMART" id="SM00054">
    <property type="entry name" value="EFh"/>
    <property type="match status" value="4"/>
</dbReference>
<dbReference type="SUPFAM" id="SSF47473">
    <property type="entry name" value="EF-hand"/>
    <property type="match status" value="1"/>
</dbReference>
<feature type="compositionally biased region" description="Acidic residues" evidence="4">
    <location>
        <begin position="1512"/>
        <end position="1522"/>
    </location>
</feature>
<evidence type="ECO:0000256" key="2">
    <source>
        <dbReference type="ARBA" id="ARBA00022837"/>
    </source>
</evidence>
<feature type="region of interest" description="Disordered" evidence="4">
    <location>
        <begin position="26"/>
        <end position="48"/>
    </location>
</feature>
<feature type="region of interest" description="Disordered" evidence="4">
    <location>
        <begin position="820"/>
        <end position="881"/>
    </location>
</feature>
<feature type="domain" description="EF-hand" evidence="5">
    <location>
        <begin position="1179"/>
        <end position="1214"/>
    </location>
</feature>
<evidence type="ECO:0000256" key="1">
    <source>
        <dbReference type="ARBA" id="ARBA00006545"/>
    </source>
</evidence>
<feature type="region of interest" description="Disordered" evidence="4">
    <location>
        <begin position="737"/>
        <end position="806"/>
    </location>
</feature>
<feature type="coiled-coil region" evidence="3">
    <location>
        <begin position="2883"/>
        <end position="2910"/>
    </location>
</feature>
<feature type="domain" description="EF-hand" evidence="5">
    <location>
        <begin position="1120"/>
        <end position="1155"/>
    </location>
</feature>
<feature type="region of interest" description="Disordered" evidence="4">
    <location>
        <begin position="628"/>
        <end position="705"/>
    </location>
</feature>
<sequence length="3546" mass="393555">MIMFTGVPGEDEWSKGRRVGKVLHEDILPSGCGGDDTKEEEGGDGKGEEGYGYVEVKFRRLMLEGRAGGEPMVEVDIGDLEVNVGIVEDKDEVMINKRGSPPPTPPSPSPPPLTYLHPPLSRIYTVHKILSPLSCLLTSPSISTLVSKGLSYTPSFPSTTFRYDLSLTAVKVDLTVRPLYLCLYALDDWAGDSEHNGYLERIARGIRDPEALRGIADPGETVRINGVGGKEVEIKKYGRLEREEEELYRKHYRDKYIKDTKKRGKEEGKKNKSSQPSPSPSSSPATPNLPLDTLLTTLELRMSCSEIIYHRVLALPVLYEISKRDSNFDSFIRFYSHTITDSKAGFGDPHESRQELEPDKSSPLDFPPSPPPLRSNIYNRDGEGVIDMMRELFGPVAPKNCFNVHVEAVTLKIPDVTDIRKNKLGTDIMIVDLTLSITLQGILTSLDSINSSSPFPSTSFDPSSQPSRVPSKSAPPPPGPNSPSGVEGVASSPYLPDRRPVMKFTLKARDVSVKPDESEDWEGEEWKPPLLYDGSACALLHRLEPKQTAAGGPAPGTESGGDYEHNLKSPLMVDLKLVSYVTSAEGSLSKRSEVDVGIRDAVAVALPTQLAVMLKGVEAVLACPTLRGNEEEVGGGEGGEGEVKEGYFDDDESDGTSYDSESDGDSDDGYDDEGSDNELEEFNLDQNNDEAEIPEPFPKQTLRIDTGAGVGDHMQMLHSPNTPLQDLHASELDIIEEDVDEEDNNVTETAIPQPPPEPQTTLEEAGKQSSGKKDLSKFLGATPSALLSPFSPPPPSSSSSSPPLPVSTITPAVMNVNMSPLSDVSPLPSPTLSPLRETGKKEKRGRRKKRKRKGGKGKRHRLAPPPPPPPPPPPSDGTIFNGADLTYNVRVSNLSLALLHDENVLESGLLDINISDLNLTADSDVIGGGEQIKVVLERFTVKGCSLDGSSHTGAPLRITHLPFKAAAEVGAFNILYSGCSRLDQTNNFSTTRPIVGGLSPPGSPDGGLYRQMSASGFSAESFDERGTSIMSPGLDINGLLEHDDLDGDRIIGTVFVSTEVGIGSLKVNFTPSLTAVFNGCMVSLTKVFSLSEEETRRMEAEENEKLEEEAMKKHVAFLNSRRQALRHIWKQIDTDGSDSLDQKEVKKVILCLLEKQKAAKSSDKFLAMQGRSSQITTKELNRELANFMNIVDANHDNNVSFKELEDAMFMMKGAEDQISNITQGIVYFANLKEYCSSVIVYEITGVNVQDEFPPPVKWENPEGIETFFKIYTVECGCSRTSLNRQDPKIVQRKLVRVLQNYNFAKFCWESLVEAGLKPPKNPRNLQVGNTMKTRWLLESDNNTNYKQGAMDILASHVQQVTLEKVRQKTSLFRFDTSLALNLDKVILSAGNALIFSKSLLNIGICDTKMFCKLKFVPDSENGWLNMVDPSSNDDLRNEDEKKTEGDAEHQGNVQLGETSSNYGLDVHLETRIYVECLNTTHGVMGMIIEPWSMFLNFGYTIMEDEGVRTEVNDDDDEEEENETGSAKRTSLELKCPDYLKIDFTTETLRTLSLLQNMVQISPEVFDQLSIERNMENLREFWLSVDENDDGLLEKEEVTEIVTQFFGTTWQSMPADQLDEMVEAFMAKVDIDGDGCISFWELEQAVKSRTMNAKSIFESSSLIRFRNTTGHDFYFGSVARESMESGEVSQNSFDDAVNEALDSFTVCHVGRTRPLQLGKDITHRKHHNYFTANDTVSLKFQHFKNINKIQVPAFQKIIFPLTYLKPSQWSPASRFAPTLTIDPICDPLETVTLTVRSSFVIEAHTPINIEIFKVKGLSKSGATIEEQMAHCLHKAQFVLRLDLKEGENAGIPLRVILSNSLHFLRIKDQGQVKWRDPVILDRNFLWNPAAKKSVSKAHLNVGINVARTRLIQERLSNLSEQSRKQSRRVSRNMSQSSNAPHLLPTQAWDTTIQVLPSLILSNSLPFNVQFHCFQKGSKGSLFESVSPNSSTNVSTSRNLENRKKAASNMEFSAISRKFQRGRSKSSFQKSFKTREMKEHETVNLTSSSHFLPFNSKGAIRMGGEVKLTGVDLNESVWISISREDGSMRESKPIELDLKAMLGGKTLPIVRGVLEDEVNFKVSGVHMRNTCKLLNIFSPYWVVNKTGMSLSYKVSGRDRPMNDTTLGSAPVLVDSHASGQTLGNNWGGNWIQAIPNQGVYADKLKEWWNEKENGQITVREDLLNCGSLVGKHGGKGISLNPDWCEKIGLDNVGQEGEVNCGNIYFGVSVETMTGAFHESNLMTFYPRFVVRNNYKYDITIVPLEGKLQVSSKTIDSEWKQGKFKNLEINVKMGEASAVYSFSKFGNSGNTVRYIALRTMSSDCSDTSDGKYDGEDFEIRARTHIMPVETLGTVHFAERAGLRVANVIRAKNTKSGATTIINFDLASEDGKATGGQPPYRLENRSSDTTVVVMHDDDDAEPVLLPPMTWSSFAYDNPHSTLRIKAVGLNNEGYGYLKDKISGLMNSIGKPPKRNRRSKPGKRLRNGVSSARRLVMGKSRKERNLSIVQEEESREDASKKGDDSSHQISESDESSLYSSFSLAQNGDGTRFKKIKDRRGYLKALWSNKSRSYNIDKVGRRKDLPSVSMLGKRGDDLFVECRILKGTKVVSFNDSDYRITKQQQDHLRSGGDWMGASTNVKIEGLIINLIDQQPQEILSICLRDVEIVKNQGQIDVMCRLRHLQIDNMTDGARFPIILHPATDSTDEREKEMAEKIREDGASGMIIAEDGDMYWQQVDRKPTPLFEMSLSYLPLQHMTCIPELLIFLNPLKLNVDLAYVLFVVDVVQDALGLDVDSICLTPEEVEEAYKATNKNMEKLVANVNAGQLAYVEKLEIVGTYLQLELFFRQERTSESRQHEKLQMAELEKEANNEYTNQVLDIAKGRKGEWAKAEELDEGNSDDEEEIDNTNYSENVEVSNLNAIGRGTNSTWGASVITWLTNVASSFAQISPIFKFNELMINGHFGRMDDLTENIARHYVNNLLYQSYKLFSFHLLGDPFSLLNSITTGAMQFLTITKDEFLAKGKHGVGGGVKKLVQGVVGGTTKSTAMVFGSAADIISQVAGNGAVMDVAEAKNETGPKHVGEGLMVGTSFFGKHLMKGIVGVLEKPVRGAKEGPVGLATGLVQGVGGLAAAPFIATFGGVSKLAESIDANTHIFDQRIVTCRVRPRRNFGGWGTARMPISVSCIKGIGIRIHNLQYISESCGKIDVNKKTVRLVGADSHKYSLKAKKPDVIQDKKDDKQGRTIEYAVVFEDTIVVRSRDLQVYDELRVEVWDKKLNSSKPLALTYIKVEEILLDIKEFNDEKMRVTKSFYKKNCKMLSQEDVMLEEKREGLEMVSRRRTLSMGLDAEGITDDMRSESLMLTTNDGIGRDTEDLMLQSERMQRAVQNVTPSVNEHIVYSAYQSEGALAKNLNEVKKAAQIATSAALHVGKDVLEPAVKGIVKLKAAGQRVVDEHRFIQKLESTTENVNEEGGRLGGEIQYLELEGSEQREIVRSEGKPWGVLKMSVFPIEY</sequence>
<organism evidence="6 7">
    <name type="scientific">Triparma columacea</name>
    <dbReference type="NCBI Taxonomy" id="722753"/>
    <lineage>
        <taxon>Eukaryota</taxon>
        <taxon>Sar</taxon>
        <taxon>Stramenopiles</taxon>
        <taxon>Ochrophyta</taxon>
        <taxon>Bolidophyceae</taxon>
        <taxon>Parmales</taxon>
        <taxon>Triparmaceae</taxon>
        <taxon>Triparma</taxon>
    </lineage>
</organism>
<dbReference type="Proteomes" id="UP001165065">
    <property type="component" value="Unassembled WGS sequence"/>
</dbReference>
<feature type="compositionally biased region" description="Low complexity" evidence="4">
    <location>
        <begin position="273"/>
        <end position="290"/>
    </location>
</feature>
<reference evidence="7" key="1">
    <citation type="journal article" date="2023" name="Commun. Biol.">
        <title>Genome analysis of Parmales, the sister group of diatoms, reveals the evolutionary specialization of diatoms from phago-mixotrophs to photoautotrophs.</title>
        <authorList>
            <person name="Ban H."/>
            <person name="Sato S."/>
            <person name="Yoshikawa S."/>
            <person name="Yamada K."/>
            <person name="Nakamura Y."/>
            <person name="Ichinomiya M."/>
            <person name="Sato N."/>
            <person name="Blanc-Mathieu R."/>
            <person name="Endo H."/>
            <person name="Kuwata A."/>
            <person name="Ogata H."/>
        </authorList>
    </citation>
    <scope>NUCLEOTIDE SEQUENCE [LARGE SCALE GENOMIC DNA]</scope>
</reference>
<evidence type="ECO:0000256" key="3">
    <source>
        <dbReference type="SAM" id="Coils"/>
    </source>
</evidence>
<dbReference type="OrthoDB" id="428159at2759"/>
<evidence type="ECO:0000313" key="7">
    <source>
        <dbReference type="Proteomes" id="UP001165065"/>
    </source>
</evidence>
<feature type="compositionally biased region" description="Basic and acidic residues" evidence="4">
    <location>
        <begin position="259"/>
        <end position="270"/>
    </location>
</feature>
<dbReference type="InterPro" id="IPR026847">
    <property type="entry name" value="VPS13"/>
</dbReference>
<feature type="compositionally biased region" description="Pro residues" evidence="4">
    <location>
        <begin position="863"/>
        <end position="875"/>
    </location>
</feature>
<evidence type="ECO:0000313" key="6">
    <source>
        <dbReference type="EMBL" id="GMI43866.1"/>
    </source>
</evidence>
<feature type="compositionally biased region" description="Low complexity" evidence="4">
    <location>
        <begin position="1983"/>
        <end position="1995"/>
    </location>
</feature>
<feature type="domain" description="EF-hand" evidence="5">
    <location>
        <begin position="1572"/>
        <end position="1607"/>
    </location>
</feature>
<dbReference type="GO" id="GO:0045053">
    <property type="term" value="P:protein retention in Golgi apparatus"/>
    <property type="evidence" value="ECO:0007669"/>
    <property type="project" value="TreeGrafter"/>
</dbReference>
<dbReference type="InterPro" id="IPR018247">
    <property type="entry name" value="EF_Hand_1_Ca_BS"/>
</dbReference>